<proteinExistence type="predicted"/>
<dbReference type="Gene3D" id="3.30.1330.40">
    <property type="entry name" value="RutC-like"/>
    <property type="match status" value="1"/>
</dbReference>
<evidence type="ECO:0000259" key="1">
    <source>
        <dbReference type="Pfam" id="PF00248"/>
    </source>
</evidence>
<dbReference type="InterPro" id="IPR006175">
    <property type="entry name" value="YjgF/YER057c/UK114"/>
</dbReference>
<protein>
    <submittedName>
        <fullName evidence="2">Predicted oxidoreductase</fullName>
    </submittedName>
</protein>
<dbReference type="AlphaFoldDB" id="A0A1W2GZT5"/>
<dbReference type="Pfam" id="PF00248">
    <property type="entry name" value="Aldo_ket_red"/>
    <property type="match status" value="1"/>
</dbReference>
<dbReference type="CDD" id="cd19101">
    <property type="entry name" value="AKR_unchar"/>
    <property type="match status" value="1"/>
</dbReference>
<evidence type="ECO:0000313" key="2">
    <source>
        <dbReference type="EMBL" id="SMD42173.1"/>
    </source>
</evidence>
<keyword evidence="3" id="KW-1185">Reference proteome</keyword>
<dbReference type="CDD" id="cd06154">
    <property type="entry name" value="YjgF_YER057c_UK114_like_6"/>
    <property type="match status" value="1"/>
</dbReference>
<dbReference type="InterPro" id="IPR036812">
    <property type="entry name" value="NAD(P)_OxRdtase_dom_sf"/>
</dbReference>
<gene>
    <name evidence="2" type="ORF">SAMN00777080_0711</name>
</gene>
<organism evidence="2 3">
    <name type="scientific">Aquiflexum balticum DSM 16537</name>
    <dbReference type="NCBI Taxonomy" id="758820"/>
    <lineage>
        <taxon>Bacteria</taxon>
        <taxon>Pseudomonadati</taxon>
        <taxon>Bacteroidota</taxon>
        <taxon>Cytophagia</taxon>
        <taxon>Cytophagales</taxon>
        <taxon>Cyclobacteriaceae</taxon>
        <taxon>Aquiflexum</taxon>
    </lineage>
</organism>
<dbReference type="InterPro" id="IPR020471">
    <property type="entry name" value="AKR"/>
</dbReference>
<dbReference type="Pfam" id="PF01042">
    <property type="entry name" value="Ribonuc_L-PSP"/>
    <property type="match status" value="1"/>
</dbReference>
<feature type="domain" description="NADP-dependent oxidoreductase" evidence="1">
    <location>
        <begin position="33"/>
        <end position="320"/>
    </location>
</feature>
<sequence length="497" mass="55050">MSDLFFPDCLDKRFMTNLYTELAPDLKISKVLTGLWQIADMEKDGNILDPNIASLEMAPYVEAGLTTFDMADHYGSAEIIAGNFYNRHPLGKKAQLLTKWVPKPGKSSKEETRKAIQLSLDKLQVEKIDLLQFHAWSYPDATWLDQLFWLSELKEEGLIKQIGLTNFDAAHLRIICASGIPVVSNQVSHSLIDQRASGEMAQVCKEYGVKILAFGTLAGGFLSDKWLGRIQPSSESGATWSQMKYKRFIDVAGGWEKFQDLLENVDKVAKKHQVSIANVATKYIIDQEYVGGVIIGARLGQSIHIEDTKRLFSFELDDVDKSVIHNAQSQLFPVPGDCGDEYRKPPFLTASGDLSHHLDGFPKPYEVINGANGSKEVFSGTVWEGMAGYSRATRRGNRISVSGTTATHGYKIIGGADAAAQAHFVFDKIEAAIISLGGKMEDVIRTRIFVNNIKDWEPVARAHGQRFAHIQPANTLVEAKLVGEGYLVEIEAEAEIL</sequence>
<dbReference type="GO" id="GO:0016491">
    <property type="term" value="F:oxidoreductase activity"/>
    <property type="evidence" value="ECO:0007669"/>
    <property type="project" value="InterPro"/>
</dbReference>
<name>A0A1W2GZT5_9BACT</name>
<dbReference type="EMBL" id="LT838813">
    <property type="protein sequence ID" value="SMD42173.1"/>
    <property type="molecule type" value="Genomic_DNA"/>
</dbReference>
<dbReference type="Gene3D" id="3.20.20.100">
    <property type="entry name" value="NADP-dependent oxidoreductase domain"/>
    <property type="match status" value="1"/>
</dbReference>
<dbReference type="STRING" id="758820.SAMN00777080_0711"/>
<dbReference type="InterPro" id="IPR023210">
    <property type="entry name" value="NADP_OxRdtase_dom"/>
</dbReference>
<dbReference type="PANTHER" id="PTHR43147">
    <property type="entry name" value="PROTEIN TAS"/>
    <property type="match status" value="1"/>
</dbReference>
<dbReference type="SUPFAM" id="SSF51430">
    <property type="entry name" value="NAD(P)-linked oxidoreductase"/>
    <property type="match status" value="1"/>
</dbReference>
<dbReference type="PRINTS" id="PR00069">
    <property type="entry name" value="ALDKETRDTASE"/>
</dbReference>
<evidence type="ECO:0000313" key="3">
    <source>
        <dbReference type="Proteomes" id="UP000192333"/>
    </source>
</evidence>
<reference evidence="3" key="1">
    <citation type="submission" date="2017-04" db="EMBL/GenBank/DDBJ databases">
        <authorList>
            <person name="Varghese N."/>
            <person name="Submissions S."/>
        </authorList>
    </citation>
    <scope>NUCLEOTIDE SEQUENCE [LARGE SCALE GENOMIC DNA]</scope>
    <source>
        <strain evidence="3">DSM 16537</strain>
    </source>
</reference>
<dbReference type="SUPFAM" id="SSF55298">
    <property type="entry name" value="YjgF-like"/>
    <property type="match status" value="1"/>
</dbReference>
<accession>A0A1W2GZT5</accession>
<dbReference type="Proteomes" id="UP000192333">
    <property type="component" value="Chromosome I"/>
</dbReference>
<dbReference type="InterPro" id="IPR035959">
    <property type="entry name" value="RutC-like_sf"/>
</dbReference>
<dbReference type="PANTHER" id="PTHR43147:SF2">
    <property type="entry name" value="NADP-DEPENDENT OXIDOREDUCTASE DOMAIN-CONTAINING PROTEIN"/>
    <property type="match status" value="1"/>
</dbReference>